<dbReference type="Proteomes" id="UP001321760">
    <property type="component" value="Unassembled WGS sequence"/>
</dbReference>
<keyword evidence="3" id="KW-1185">Reference proteome</keyword>
<accession>A0AAV9H4I3</accession>
<dbReference type="EMBL" id="MU865916">
    <property type="protein sequence ID" value="KAK4454801.1"/>
    <property type="molecule type" value="Genomic_DNA"/>
</dbReference>
<gene>
    <name evidence="2" type="ORF">QBC34DRAFT_141213</name>
</gene>
<evidence type="ECO:0000313" key="2">
    <source>
        <dbReference type="EMBL" id="KAK4454801.1"/>
    </source>
</evidence>
<evidence type="ECO:0000313" key="3">
    <source>
        <dbReference type="Proteomes" id="UP001321760"/>
    </source>
</evidence>
<feature type="region of interest" description="Disordered" evidence="1">
    <location>
        <begin position="166"/>
        <end position="243"/>
    </location>
</feature>
<sequence length="565" mass="62646">MHQAPSLAEAPPKSDAPHSEQQLPTNGDTQGQNHNQHHVTNGIHDDHALHSDGNPAPVRKDTTSSTSTTATGATLATLASNDSTATAYSVDNYPSQAVFSVKDGSDVGVKQHRPTRRRTGPLSALQRERAALIRKLGACSDCRRRRVACHPNHHNMTWEDAARKFRSHSPSMQADLAPSGQRPLSPAPLNPKALFTHDPQEMDVDVSPTHTGRPPPSDPRIRTPLPSGPRPEKPAAMASLPGVDGQKLSDLQATASQILMSPHRCRYSAASALFVHWQEDRDPRARSAMDELAGVLQHYYNYTFQIKSIPESSDGSKGSSWRWLNRELQAFLEDQDQRDVLKIVYYSGHSYLDADREMVLASSQQADSDSAIKWSYIQRSLEMFTADTLIIMDAAYYPSPKMSPLQGVLELIAASASEDHVKLLNRGVFTRELADQLRTRASQKSRNPLSAAELHAKLFSQYPKMIQDQNPEKQMVTSFPSPLHLQVSGNVKLPSILLVPIQKSPPYATPESPTGGVQLTLTFRLSDDAANKEMWAEKWAECFRWMPEGIRDVRVESPSPRNTFR</sequence>
<evidence type="ECO:0000256" key="1">
    <source>
        <dbReference type="SAM" id="MobiDB-lite"/>
    </source>
</evidence>
<feature type="compositionally biased region" description="Polar residues" evidence="1">
    <location>
        <begin position="19"/>
        <end position="34"/>
    </location>
</feature>
<protein>
    <submittedName>
        <fullName evidence="2">Uncharacterized protein</fullName>
    </submittedName>
</protein>
<dbReference type="AlphaFoldDB" id="A0AAV9H4I3"/>
<organism evidence="2 3">
    <name type="scientific">Podospora aff. communis PSN243</name>
    <dbReference type="NCBI Taxonomy" id="3040156"/>
    <lineage>
        <taxon>Eukaryota</taxon>
        <taxon>Fungi</taxon>
        <taxon>Dikarya</taxon>
        <taxon>Ascomycota</taxon>
        <taxon>Pezizomycotina</taxon>
        <taxon>Sordariomycetes</taxon>
        <taxon>Sordariomycetidae</taxon>
        <taxon>Sordariales</taxon>
        <taxon>Podosporaceae</taxon>
        <taxon>Podospora</taxon>
    </lineage>
</organism>
<name>A0AAV9H4I3_9PEZI</name>
<reference evidence="2" key="2">
    <citation type="submission" date="2023-05" db="EMBL/GenBank/DDBJ databases">
        <authorList>
            <consortium name="Lawrence Berkeley National Laboratory"/>
            <person name="Steindorff A."/>
            <person name="Hensen N."/>
            <person name="Bonometti L."/>
            <person name="Westerberg I."/>
            <person name="Brannstrom I.O."/>
            <person name="Guillou S."/>
            <person name="Cros-Aarteil S."/>
            <person name="Calhoun S."/>
            <person name="Haridas S."/>
            <person name="Kuo A."/>
            <person name="Mondo S."/>
            <person name="Pangilinan J."/>
            <person name="Riley R."/>
            <person name="Labutti K."/>
            <person name="Andreopoulos B."/>
            <person name="Lipzen A."/>
            <person name="Chen C."/>
            <person name="Yanf M."/>
            <person name="Daum C."/>
            <person name="Ng V."/>
            <person name="Clum A."/>
            <person name="Ohm R."/>
            <person name="Martin F."/>
            <person name="Silar P."/>
            <person name="Natvig D."/>
            <person name="Lalanne C."/>
            <person name="Gautier V."/>
            <person name="Ament-Velasquez S.L."/>
            <person name="Kruys A."/>
            <person name="Hutchinson M.I."/>
            <person name="Powell A.J."/>
            <person name="Barry K."/>
            <person name="Miller A.N."/>
            <person name="Grigoriev I.V."/>
            <person name="Debuchy R."/>
            <person name="Gladieux P."/>
            <person name="Thoren M.H."/>
            <person name="Johannesson H."/>
        </authorList>
    </citation>
    <scope>NUCLEOTIDE SEQUENCE</scope>
    <source>
        <strain evidence="2">PSN243</strain>
    </source>
</reference>
<comment type="caution">
    <text evidence="2">The sequence shown here is derived from an EMBL/GenBank/DDBJ whole genome shotgun (WGS) entry which is preliminary data.</text>
</comment>
<reference evidence="2" key="1">
    <citation type="journal article" date="2023" name="Mol. Phylogenet. Evol.">
        <title>Genome-scale phylogeny and comparative genomics of the fungal order Sordariales.</title>
        <authorList>
            <person name="Hensen N."/>
            <person name="Bonometti L."/>
            <person name="Westerberg I."/>
            <person name="Brannstrom I.O."/>
            <person name="Guillou S."/>
            <person name="Cros-Aarteil S."/>
            <person name="Calhoun S."/>
            <person name="Haridas S."/>
            <person name="Kuo A."/>
            <person name="Mondo S."/>
            <person name="Pangilinan J."/>
            <person name="Riley R."/>
            <person name="LaButti K."/>
            <person name="Andreopoulos B."/>
            <person name="Lipzen A."/>
            <person name="Chen C."/>
            <person name="Yan M."/>
            <person name="Daum C."/>
            <person name="Ng V."/>
            <person name="Clum A."/>
            <person name="Steindorff A."/>
            <person name="Ohm R.A."/>
            <person name="Martin F."/>
            <person name="Silar P."/>
            <person name="Natvig D.O."/>
            <person name="Lalanne C."/>
            <person name="Gautier V."/>
            <person name="Ament-Velasquez S.L."/>
            <person name="Kruys A."/>
            <person name="Hutchinson M.I."/>
            <person name="Powell A.J."/>
            <person name="Barry K."/>
            <person name="Miller A.N."/>
            <person name="Grigoriev I.V."/>
            <person name="Debuchy R."/>
            <person name="Gladieux P."/>
            <person name="Hiltunen Thoren M."/>
            <person name="Johannesson H."/>
        </authorList>
    </citation>
    <scope>NUCLEOTIDE SEQUENCE</scope>
    <source>
        <strain evidence="2">PSN243</strain>
    </source>
</reference>
<feature type="region of interest" description="Disordered" evidence="1">
    <location>
        <begin position="1"/>
        <end position="69"/>
    </location>
</feature>
<proteinExistence type="predicted"/>